<organism evidence="1 2">
    <name type="scientific">Punica granatum</name>
    <name type="common">Pomegranate</name>
    <dbReference type="NCBI Taxonomy" id="22663"/>
    <lineage>
        <taxon>Eukaryota</taxon>
        <taxon>Viridiplantae</taxon>
        <taxon>Streptophyta</taxon>
        <taxon>Embryophyta</taxon>
        <taxon>Tracheophyta</taxon>
        <taxon>Spermatophyta</taxon>
        <taxon>Magnoliopsida</taxon>
        <taxon>eudicotyledons</taxon>
        <taxon>Gunneridae</taxon>
        <taxon>Pentapetalae</taxon>
        <taxon>rosids</taxon>
        <taxon>malvids</taxon>
        <taxon>Myrtales</taxon>
        <taxon>Lythraceae</taxon>
        <taxon>Punica</taxon>
    </lineage>
</organism>
<proteinExistence type="predicted"/>
<dbReference type="AlphaFoldDB" id="A0A2I0JRW0"/>
<evidence type="ECO:0000313" key="2">
    <source>
        <dbReference type="Proteomes" id="UP000233551"/>
    </source>
</evidence>
<gene>
    <name evidence="1" type="ORF">CRG98_021009</name>
</gene>
<keyword evidence="2" id="KW-1185">Reference proteome</keyword>
<dbReference type="Proteomes" id="UP000233551">
    <property type="component" value="Unassembled WGS sequence"/>
</dbReference>
<evidence type="ECO:0000313" key="1">
    <source>
        <dbReference type="EMBL" id="PKI58620.1"/>
    </source>
</evidence>
<comment type="caution">
    <text evidence="1">The sequence shown here is derived from an EMBL/GenBank/DDBJ whole genome shotgun (WGS) entry which is preliminary data.</text>
</comment>
<protein>
    <submittedName>
        <fullName evidence="1">Uncharacterized protein</fullName>
    </submittedName>
</protein>
<name>A0A2I0JRW0_PUNGR</name>
<reference evidence="1 2" key="1">
    <citation type="submission" date="2017-11" db="EMBL/GenBank/DDBJ databases">
        <title>De-novo sequencing of pomegranate (Punica granatum L.) genome.</title>
        <authorList>
            <person name="Akparov Z."/>
            <person name="Amiraslanov A."/>
            <person name="Hajiyeva S."/>
            <person name="Abbasov M."/>
            <person name="Kaur K."/>
            <person name="Hamwieh A."/>
            <person name="Solovyev V."/>
            <person name="Salamov A."/>
            <person name="Braich B."/>
            <person name="Kosarev P."/>
            <person name="Mahmoud A."/>
            <person name="Hajiyev E."/>
            <person name="Babayeva S."/>
            <person name="Izzatullayeva V."/>
            <person name="Mammadov A."/>
            <person name="Mammadov A."/>
            <person name="Sharifova S."/>
            <person name="Ojaghi J."/>
            <person name="Eynullazada K."/>
            <person name="Bayramov B."/>
            <person name="Abdulazimova A."/>
            <person name="Shahmuradov I."/>
        </authorList>
    </citation>
    <scope>NUCLEOTIDE SEQUENCE [LARGE SCALE GENOMIC DNA]</scope>
    <source>
        <strain evidence="2">cv. AG2017</strain>
        <tissue evidence="1">Leaf</tissue>
    </source>
</reference>
<accession>A0A2I0JRW0</accession>
<dbReference type="EMBL" id="PGOL01001356">
    <property type="protein sequence ID" value="PKI58620.1"/>
    <property type="molecule type" value="Genomic_DNA"/>
</dbReference>
<sequence length="192" mass="20493">MTQFVQDFVVVGGPKWGADKGPSTLQGLKGSEDQASAIARAHLEGLDPSRLDPLLLEGLDPSGVNGLEGLGLRSSSARACDLICDLISFLSSINGEVLLLRSHCSFLRAPRIVRRSASDLALPCSQARRQLHSHHLPFEAHRFADSCSCQCASWLDLILAVAASLGCGSSLFPVHIPLPFISISVLTCKHVV</sequence>